<dbReference type="Proteomes" id="UP001177670">
    <property type="component" value="Unassembled WGS sequence"/>
</dbReference>
<dbReference type="EMBL" id="JAHYIQ010000002">
    <property type="protein sequence ID" value="KAK1134926.1"/>
    <property type="molecule type" value="Genomic_DNA"/>
</dbReference>
<dbReference type="AlphaFoldDB" id="A0AA40KW15"/>
<feature type="region of interest" description="Disordered" evidence="1">
    <location>
        <begin position="1"/>
        <end position="95"/>
    </location>
</feature>
<reference evidence="2" key="1">
    <citation type="submission" date="2021-10" db="EMBL/GenBank/DDBJ databases">
        <title>Melipona bicolor Genome sequencing and assembly.</title>
        <authorList>
            <person name="Araujo N.S."/>
            <person name="Arias M.C."/>
        </authorList>
    </citation>
    <scope>NUCLEOTIDE SEQUENCE</scope>
    <source>
        <strain evidence="2">USP_2M_L1-L4_2017</strain>
        <tissue evidence="2">Whole body</tissue>
    </source>
</reference>
<evidence type="ECO:0000313" key="2">
    <source>
        <dbReference type="EMBL" id="KAK1134926.1"/>
    </source>
</evidence>
<keyword evidence="3" id="KW-1185">Reference proteome</keyword>
<comment type="caution">
    <text evidence="2">The sequence shown here is derived from an EMBL/GenBank/DDBJ whole genome shotgun (WGS) entry which is preliminary data.</text>
</comment>
<proteinExistence type="predicted"/>
<gene>
    <name evidence="2" type="ORF">K0M31_007692</name>
</gene>
<evidence type="ECO:0000313" key="3">
    <source>
        <dbReference type="Proteomes" id="UP001177670"/>
    </source>
</evidence>
<organism evidence="2 3">
    <name type="scientific">Melipona bicolor</name>
    <dbReference type="NCBI Taxonomy" id="60889"/>
    <lineage>
        <taxon>Eukaryota</taxon>
        <taxon>Metazoa</taxon>
        <taxon>Ecdysozoa</taxon>
        <taxon>Arthropoda</taxon>
        <taxon>Hexapoda</taxon>
        <taxon>Insecta</taxon>
        <taxon>Pterygota</taxon>
        <taxon>Neoptera</taxon>
        <taxon>Endopterygota</taxon>
        <taxon>Hymenoptera</taxon>
        <taxon>Apocrita</taxon>
        <taxon>Aculeata</taxon>
        <taxon>Apoidea</taxon>
        <taxon>Anthophila</taxon>
        <taxon>Apidae</taxon>
        <taxon>Melipona</taxon>
    </lineage>
</organism>
<feature type="compositionally biased region" description="Basic and acidic residues" evidence="1">
    <location>
        <begin position="22"/>
        <end position="31"/>
    </location>
</feature>
<evidence type="ECO:0000256" key="1">
    <source>
        <dbReference type="SAM" id="MobiDB-lite"/>
    </source>
</evidence>
<sequence>MYHLRESKQNSLDQNTKRSRAKGSERNEERSLGQSEDQLSDCCKSQGDGDRGKKSKRRRLGGARMVDGWWEMSGSEGNRRNKMARGAYTPGAERR</sequence>
<name>A0AA40KW15_9HYME</name>
<accession>A0AA40KW15</accession>
<protein>
    <submittedName>
        <fullName evidence="2">Uncharacterized protein</fullName>
    </submittedName>
</protein>